<reference evidence="1 2" key="1">
    <citation type="submission" date="2018-06" db="EMBL/GenBank/DDBJ databases">
        <authorList>
            <consortium name="Pathogen Informatics"/>
            <person name="Doyle S."/>
        </authorList>
    </citation>
    <scope>NUCLEOTIDE SEQUENCE [LARGE SCALE GENOMIC DNA]</scope>
    <source>
        <strain evidence="1 2">NCTC11227</strain>
    </source>
</reference>
<evidence type="ECO:0000313" key="1">
    <source>
        <dbReference type="EMBL" id="STY88096.1"/>
    </source>
</evidence>
<dbReference type="AlphaFoldDB" id="A0A378PNZ7"/>
<evidence type="ECO:0000313" key="2">
    <source>
        <dbReference type="Proteomes" id="UP000255102"/>
    </source>
</evidence>
<accession>A0A378PNZ7</accession>
<organism evidence="1 2">
    <name type="scientific">Moraxella ovis</name>
    <dbReference type="NCBI Taxonomy" id="29433"/>
    <lineage>
        <taxon>Bacteria</taxon>
        <taxon>Pseudomonadati</taxon>
        <taxon>Pseudomonadota</taxon>
        <taxon>Gammaproteobacteria</taxon>
        <taxon>Moraxellales</taxon>
        <taxon>Moraxellaceae</taxon>
        <taxon>Moraxella</taxon>
    </lineage>
</organism>
<gene>
    <name evidence="1" type="ORF">NCTC11227_02125</name>
</gene>
<sequence length="37" mass="4115">MTKQIQFTQTGSPDVLQIVDVQIPAQNRAKCKSKSKP</sequence>
<name>A0A378PNZ7_9GAMM</name>
<proteinExistence type="predicted"/>
<dbReference type="EMBL" id="UGPW01000001">
    <property type="protein sequence ID" value="STY88096.1"/>
    <property type="molecule type" value="Genomic_DNA"/>
</dbReference>
<protein>
    <submittedName>
        <fullName evidence="1">Uncharacterized protein</fullName>
    </submittedName>
</protein>
<dbReference type="Proteomes" id="UP000255102">
    <property type="component" value="Unassembled WGS sequence"/>
</dbReference>